<dbReference type="AlphaFoldDB" id="A0AAW1LQL3"/>
<dbReference type="Proteomes" id="UP001458880">
    <property type="component" value="Unassembled WGS sequence"/>
</dbReference>
<evidence type="ECO:0000313" key="1">
    <source>
        <dbReference type="EMBL" id="KAK9736167.1"/>
    </source>
</evidence>
<reference evidence="1 2" key="1">
    <citation type="journal article" date="2024" name="BMC Genomics">
        <title>De novo assembly and annotation of Popillia japonica's genome with initial clues to its potential as an invasive pest.</title>
        <authorList>
            <person name="Cucini C."/>
            <person name="Boschi S."/>
            <person name="Funari R."/>
            <person name="Cardaioli E."/>
            <person name="Iannotti N."/>
            <person name="Marturano G."/>
            <person name="Paoli F."/>
            <person name="Bruttini M."/>
            <person name="Carapelli A."/>
            <person name="Frati F."/>
            <person name="Nardi F."/>
        </authorList>
    </citation>
    <scope>NUCLEOTIDE SEQUENCE [LARGE SCALE GENOMIC DNA]</scope>
    <source>
        <strain evidence="1">DMR45628</strain>
    </source>
</reference>
<protein>
    <submittedName>
        <fullName evidence="1">Uncharacterized protein</fullName>
    </submittedName>
</protein>
<name>A0AAW1LQL3_POPJA</name>
<keyword evidence="2" id="KW-1185">Reference proteome</keyword>
<sequence length="107" mass="12333">MSSTYRSANASSNTIEQRIENVILDDSSEGEDNIVVANDTPLVWRNVDSQTMRNIGFSVQDSGIKAEVFDMYDKDHIDFFQFFIDDKIWKMIVDETNEIFAISIRNI</sequence>
<proteinExistence type="predicted"/>
<dbReference type="EMBL" id="JASPKY010000117">
    <property type="protein sequence ID" value="KAK9736167.1"/>
    <property type="molecule type" value="Genomic_DNA"/>
</dbReference>
<evidence type="ECO:0000313" key="2">
    <source>
        <dbReference type="Proteomes" id="UP001458880"/>
    </source>
</evidence>
<gene>
    <name evidence="1" type="ORF">QE152_g12705</name>
</gene>
<accession>A0AAW1LQL3</accession>
<organism evidence="1 2">
    <name type="scientific">Popillia japonica</name>
    <name type="common">Japanese beetle</name>
    <dbReference type="NCBI Taxonomy" id="7064"/>
    <lineage>
        <taxon>Eukaryota</taxon>
        <taxon>Metazoa</taxon>
        <taxon>Ecdysozoa</taxon>
        <taxon>Arthropoda</taxon>
        <taxon>Hexapoda</taxon>
        <taxon>Insecta</taxon>
        <taxon>Pterygota</taxon>
        <taxon>Neoptera</taxon>
        <taxon>Endopterygota</taxon>
        <taxon>Coleoptera</taxon>
        <taxon>Polyphaga</taxon>
        <taxon>Scarabaeiformia</taxon>
        <taxon>Scarabaeidae</taxon>
        <taxon>Rutelinae</taxon>
        <taxon>Popillia</taxon>
    </lineage>
</organism>
<comment type="caution">
    <text evidence="1">The sequence shown here is derived from an EMBL/GenBank/DDBJ whole genome shotgun (WGS) entry which is preliminary data.</text>
</comment>